<evidence type="ECO:0000259" key="8">
    <source>
        <dbReference type="PROSITE" id="PS50888"/>
    </source>
</evidence>
<feature type="compositionally biased region" description="Basic and acidic residues" evidence="6">
    <location>
        <begin position="18"/>
        <end position="35"/>
    </location>
</feature>
<dbReference type="GO" id="GO:0046983">
    <property type="term" value="F:protein dimerization activity"/>
    <property type="evidence" value="ECO:0007669"/>
    <property type="project" value="InterPro"/>
</dbReference>
<keyword evidence="1" id="KW-0677">Repeat</keyword>
<dbReference type="PROSITE" id="PS50888">
    <property type="entry name" value="BHLH"/>
    <property type="match status" value="1"/>
</dbReference>
<feature type="compositionally biased region" description="Low complexity" evidence="6">
    <location>
        <begin position="457"/>
        <end position="469"/>
    </location>
</feature>
<feature type="compositionally biased region" description="Polar residues" evidence="6">
    <location>
        <begin position="683"/>
        <end position="713"/>
    </location>
</feature>
<dbReference type="Gene3D" id="4.10.280.10">
    <property type="entry name" value="Helix-loop-helix DNA-binding domain"/>
    <property type="match status" value="1"/>
</dbReference>
<accession>A0A210PPU0</accession>
<feature type="domain" description="BHLH" evidence="8">
    <location>
        <begin position="25"/>
        <end position="78"/>
    </location>
</feature>
<feature type="region of interest" description="Disordered" evidence="6">
    <location>
        <begin position="419"/>
        <end position="480"/>
    </location>
</feature>
<dbReference type="SMART" id="SM00353">
    <property type="entry name" value="HLH"/>
    <property type="match status" value="1"/>
</dbReference>
<dbReference type="GO" id="GO:0005737">
    <property type="term" value="C:cytoplasm"/>
    <property type="evidence" value="ECO:0007669"/>
    <property type="project" value="InterPro"/>
</dbReference>
<dbReference type="PROSITE" id="PS50112">
    <property type="entry name" value="PAS"/>
    <property type="match status" value="1"/>
</dbReference>
<keyword evidence="3" id="KW-0238">DNA-binding</keyword>
<dbReference type="GO" id="GO:0005634">
    <property type="term" value="C:nucleus"/>
    <property type="evidence" value="ECO:0007669"/>
    <property type="project" value="InterPro"/>
</dbReference>
<evidence type="ECO:0000256" key="1">
    <source>
        <dbReference type="ARBA" id="ARBA00022737"/>
    </source>
</evidence>
<dbReference type="PRINTS" id="PR00785">
    <property type="entry name" value="NCTRNSLOCATR"/>
</dbReference>
<feature type="region of interest" description="Disordered" evidence="6">
    <location>
        <begin position="909"/>
        <end position="929"/>
    </location>
</feature>
<dbReference type="SMART" id="SM00091">
    <property type="entry name" value="PAS"/>
    <property type="match status" value="2"/>
</dbReference>
<dbReference type="Proteomes" id="UP000242188">
    <property type="component" value="Unassembled WGS sequence"/>
</dbReference>
<dbReference type="GO" id="GO:0005667">
    <property type="term" value="C:transcription regulator complex"/>
    <property type="evidence" value="ECO:0007669"/>
    <property type="project" value="InterPro"/>
</dbReference>
<name>A0A210PPU0_MIZYE</name>
<keyword evidence="4" id="KW-0804">Transcription</keyword>
<dbReference type="InterPro" id="IPR001067">
    <property type="entry name" value="Nuc_translocat"/>
</dbReference>
<evidence type="ECO:0000256" key="2">
    <source>
        <dbReference type="ARBA" id="ARBA00023015"/>
    </source>
</evidence>
<dbReference type="AlphaFoldDB" id="A0A210PPU0"/>
<dbReference type="Pfam" id="PF00010">
    <property type="entry name" value="HLH"/>
    <property type="match status" value="1"/>
</dbReference>
<dbReference type="EMBL" id="NEDP02005565">
    <property type="protein sequence ID" value="OWF38501.1"/>
    <property type="molecule type" value="Genomic_DNA"/>
</dbReference>
<dbReference type="GO" id="GO:0003700">
    <property type="term" value="F:DNA-binding transcription factor activity"/>
    <property type="evidence" value="ECO:0007669"/>
    <property type="project" value="InterPro"/>
</dbReference>
<dbReference type="InterPro" id="IPR050933">
    <property type="entry name" value="Circadian_TF"/>
</dbReference>
<proteinExistence type="predicted"/>
<keyword evidence="2" id="KW-0805">Transcription regulation</keyword>
<evidence type="ECO:0000313" key="9">
    <source>
        <dbReference type="EMBL" id="OWF38501.1"/>
    </source>
</evidence>
<keyword evidence="10" id="KW-1185">Reference proteome</keyword>
<keyword evidence="5" id="KW-0539">Nucleus</keyword>
<dbReference type="GO" id="GO:0003677">
    <property type="term" value="F:DNA binding"/>
    <property type="evidence" value="ECO:0007669"/>
    <property type="project" value="UniProtKB-KW"/>
</dbReference>
<organism evidence="9 10">
    <name type="scientific">Mizuhopecten yessoensis</name>
    <name type="common">Japanese scallop</name>
    <name type="synonym">Patinopecten yessoensis</name>
    <dbReference type="NCBI Taxonomy" id="6573"/>
    <lineage>
        <taxon>Eukaryota</taxon>
        <taxon>Metazoa</taxon>
        <taxon>Spiralia</taxon>
        <taxon>Lophotrochozoa</taxon>
        <taxon>Mollusca</taxon>
        <taxon>Bivalvia</taxon>
        <taxon>Autobranchia</taxon>
        <taxon>Pteriomorphia</taxon>
        <taxon>Pectinida</taxon>
        <taxon>Pectinoidea</taxon>
        <taxon>Pectinidae</taxon>
        <taxon>Mizuhopecten</taxon>
    </lineage>
</organism>
<gene>
    <name evidence="9" type="ORF">KP79_PYT12177</name>
</gene>
<feature type="domain" description="PAS" evidence="7">
    <location>
        <begin position="97"/>
        <end position="153"/>
    </location>
</feature>
<feature type="region of interest" description="Disordered" evidence="6">
    <location>
        <begin position="674"/>
        <end position="713"/>
    </location>
</feature>
<dbReference type="SUPFAM" id="SSF47459">
    <property type="entry name" value="HLH, helix-loop-helix DNA-binding domain"/>
    <property type="match status" value="1"/>
</dbReference>
<dbReference type="InterPro" id="IPR036638">
    <property type="entry name" value="HLH_DNA-bd_sf"/>
</dbReference>
<comment type="caution">
    <text evidence="9">The sequence shown here is derived from an EMBL/GenBank/DDBJ whole genome shotgun (WGS) entry which is preliminary data.</text>
</comment>
<dbReference type="CDD" id="cd00130">
    <property type="entry name" value="PAS"/>
    <property type="match status" value="2"/>
</dbReference>
<keyword evidence="9" id="KW-0675">Receptor</keyword>
<evidence type="ECO:0000256" key="5">
    <source>
        <dbReference type="ARBA" id="ARBA00023242"/>
    </source>
</evidence>
<protein>
    <submittedName>
        <fullName evidence="9">Aryl hydrocarbon receptor nuclear translocator-like protein 1</fullName>
    </submittedName>
</protein>
<feature type="compositionally biased region" description="Polar residues" evidence="6">
    <location>
        <begin position="512"/>
        <end position="550"/>
    </location>
</feature>
<dbReference type="OrthoDB" id="7788762at2759"/>
<evidence type="ECO:0000256" key="6">
    <source>
        <dbReference type="SAM" id="MobiDB-lite"/>
    </source>
</evidence>
<dbReference type="InterPro" id="IPR035965">
    <property type="entry name" value="PAS-like_dom_sf"/>
</dbReference>
<feature type="region of interest" description="Disordered" evidence="6">
    <location>
        <begin position="512"/>
        <end position="560"/>
    </location>
</feature>
<dbReference type="Pfam" id="PF14598">
    <property type="entry name" value="PAS_11"/>
    <property type="match status" value="1"/>
</dbReference>
<evidence type="ECO:0000256" key="4">
    <source>
        <dbReference type="ARBA" id="ARBA00023163"/>
    </source>
</evidence>
<reference evidence="9 10" key="1">
    <citation type="journal article" date="2017" name="Nat. Ecol. Evol.">
        <title>Scallop genome provides insights into evolution of bilaterian karyotype and development.</title>
        <authorList>
            <person name="Wang S."/>
            <person name="Zhang J."/>
            <person name="Jiao W."/>
            <person name="Li J."/>
            <person name="Xun X."/>
            <person name="Sun Y."/>
            <person name="Guo X."/>
            <person name="Huan P."/>
            <person name="Dong B."/>
            <person name="Zhang L."/>
            <person name="Hu X."/>
            <person name="Sun X."/>
            <person name="Wang J."/>
            <person name="Zhao C."/>
            <person name="Wang Y."/>
            <person name="Wang D."/>
            <person name="Huang X."/>
            <person name="Wang R."/>
            <person name="Lv J."/>
            <person name="Li Y."/>
            <person name="Zhang Z."/>
            <person name="Liu B."/>
            <person name="Lu W."/>
            <person name="Hui Y."/>
            <person name="Liang J."/>
            <person name="Zhou Z."/>
            <person name="Hou R."/>
            <person name="Li X."/>
            <person name="Liu Y."/>
            <person name="Li H."/>
            <person name="Ning X."/>
            <person name="Lin Y."/>
            <person name="Zhao L."/>
            <person name="Xing Q."/>
            <person name="Dou J."/>
            <person name="Li Y."/>
            <person name="Mao J."/>
            <person name="Guo H."/>
            <person name="Dou H."/>
            <person name="Li T."/>
            <person name="Mu C."/>
            <person name="Jiang W."/>
            <person name="Fu Q."/>
            <person name="Fu X."/>
            <person name="Miao Y."/>
            <person name="Liu J."/>
            <person name="Yu Q."/>
            <person name="Li R."/>
            <person name="Liao H."/>
            <person name="Li X."/>
            <person name="Kong Y."/>
            <person name="Jiang Z."/>
            <person name="Chourrout D."/>
            <person name="Li R."/>
            <person name="Bao Z."/>
        </authorList>
    </citation>
    <scope>NUCLEOTIDE SEQUENCE [LARGE SCALE GENOMIC DNA]</scope>
    <source>
        <strain evidence="9 10">PY_sf001</strain>
    </source>
</reference>
<evidence type="ECO:0000256" key="3">
    <source>
        <dbReference type="ARBA" id="ARBA00023125"/>
    </source>
</evidence>
<dbReference type="InterPro" id="IPR000014">
    <property type="entry name" value="PAS"/>
</dbReference>
<dbReference type="InterPro" id="IPR011598">
    <property type="entry name" value="bHLH_dom"/>
</dbReference>
<evidence type="ECO:0000259" key="7">
    <source>
        <dbReference type="PROSITE" id="PS50112"/>
    </source>
</evidence>
<dbReference type="SUPFAM" id="SSF55785">
    <property type="entry name" value="PYP-like sensor domain (PAS domain)"/>
    <property type="match status" value="2"/>
</dbReference>
<dbReference type="PANTHER" id="PTHR23042">
    <property type="entry name" value="CIRCADIAN PROTEIN CLOCK/ARNT/BMAL/PAS"/>
    <property type="match status" value="1"/>
</dbReference>
<dbReference type="STRING" id="6573.A0A210PPU0"/>
<feature type="region of interest" description="Disordered" evidence="6">
    <location>
        <begin position="1"/>
        <end position="35"/>
    </location>
</feature>
<sequence length="1129" mass="124212">MSDAISPVCGRDKKKSKRSEDKDNTKKQLRKVGEKQRRDKLKSYLSVLAQEIPWISEGNQRVDRSQILKLTVNYLKFHQGVKEKRIGSQKWKPNFLSSDTLRQCLNEATGGFVMVVAHTGNVVFVSESISSILGHSTVNVIGLPIANILHDEDCGTFSQQFQTGDKNVSMCEGMPSDRERVQIFRPCSSSFHIFAPPRNKVDSFKNNHRSFMVRMQILLENSNNLQHEAIHVLGKISTEDPKTGGKNVDSNDKQNTWLIAVGRPVRNRVIHELSVMALDKLEWCSQHSMDGTVLFTDQRISQCLGVFSGESAGNSCYRYIVPEDIQAVSVSHMKIMTDDEVPQTIFRLKIPNQVVKYIMSRSVVVRDSWKKEAKFISSINIIIEKTEGDQLLEEQKKKVDALIAVTNLLSLHEDSPKITAQGEDRLDNSCIDPELGNDCGTSESPNSSDKDFESNGSTTSLLSTDLSPTENRSSSGSMKFGTPLLKSLLVGDITTTPNTLLTYTAQDSSETSPISICSHSINSGNPQPFNTSPENRNVTDQAKNDSQLKGNSPPPCSGGSLHVTCDKRSLPFSNGADGHQSNIGEISHVYHGSPNINNVGSSGDILTSSCINKDLISMTDHSCGQDTPAMFNLQRVRNWTASLSEVEMDMARNTDLGDSPGDCYSLSNLTHLHSHSDTSSPTIGSHVTTPPNSDQSSLLFSQPGSVQSYISPGQSSPLSSINLTLQPVLPFHQTSLTLLSSADDKENLQHSNISKSPPYPIPSSFTCHSSLPVSQSIPAQSGFLYGQPNSLQLNMPYGATKLNLTHSHADSGESGQLYNQSCHGQVQPTLAFAKSGLEEEVFDYSEPCSDQSCLPLHWSCTTHSRTIPSQQSPKSPNLPSSRLLRQQSFSEQSNSVGSPHYNQLHFEQTNHNGMNVPTVRKSSSDNQSEKVVNQLYEQSMNQEHYAQGQSGSSRYRCEQKNTDYSQLCGTEQRSIPISVQGSTPWKHNPIQSTTGISSTQLNVIYNDNTPVIAEKDLNSSISHEQATNSVSATKSSEAFQWKKDAAHLELAGQLHAKHKQLSESLGSQESVLDQVQGNLSLLMDTQTNSGHNGTGILQNVFNLQTSVQEQRMQLCNIEEEFMAKLLDTT</sequence>
<evidence type="ECO:0000313" key="10">
    <source>
        <dbReference type="Proteomes" id="UP000242188"/>
    </source>
</evidence>
<dbReference type="Gene3D" id="3.30.450.20">
    <property type="entry name" value="PAS domain"/>
    <property type="match status" value="2"/>
</dbReference>